<evidence type="ECO:0000313" key="12">
    <source>
        <dbReference type="Proteomes" id="UP001160519"/>
    </source>
</evidence>
<sequence>MSHQSDLISTDINAYLAQHEHKELLRFLTCGNVDDGKSTLIGRLLHDSKMIYEDQLAAVQADSVKSGTTGSGKIDLALLVDGLQAEREQGITIDVAYRYFSTSTRKFIIADTPGHEQYTRNMATGASTCDLAVILIDARYGVQTQTKRHSFIVSLLGIKHIIVAINKMDLVGYNEETFNKIKADYLAFLKTLDCMDAGGRATQGAVAEDLHDIHFIPMSALDGDNVVNPSANMPWFTGKPMMGLLNSIEIAGDHNFVDARFPVQYVNRPNLDFRGFCGTVASGVFHKGDAITVLPSGKTSKVKTIVTYDGELEQAFTAMAVTLTLEDEIDISRGDVIIGRQQAAPSIADKFKATIVWMTEQAMTPSRRYVIKLATQSVSGSVSMIHDRIDVNTLEHHDANELKLNEIGSCTVAVNTPVVFDPYQRSKATGAFIVIDRLTNVTVGAGMITGDASAEEWTQVTAEERATRFGQTASIIVLSGGNAKQTAYHLERKLFDTGHAVTILEQATDELALAVKNAGLFCLCLDHKPSAADLAFDCDQYKVDDIYGTLMNCGIVF</sequence>
<name>A0AA43TKW7_9GAMM</name>
<dbReference type="GO" id="GO:0003924">
    <property type="term" value="F:GTPase activity"/>
    <property type="evidence" value="ECO:0007669"/>
    <property type="project" value="InterPro"/>
</dbReference>
<keyword evidence="6 9" id="KW-0342">GTP-binding</keyword>
<dbReference type="SUPFAM" id="SSF50447">
    <property type="entry name" value="Translation proteins"/>
    <property type="match status" value="1"/>
</dbReference>
<dbReference type="InterPro" id="IPR054696">
    <property type="entry name" value="GTP-eEF1A_C"/>
</dbReference>
<feature type="binding site" evidence="9">
    <location>
        <begin position="111"/>
        <end position="115"/>
    </location>
    <ligand>
        <name>GTP</name>
        <dbReference type="ChEBI" id="CHEBI:37565"/>
    </ligand>
</feature>
<keyword evidence="2 9" id="KW-0808">Transferase</keyword>
<dbReference type="GO" id="GO:0005524">
    <property type="term" value="F:ATP binding"/>
    <property type="evidence" value="ECO:0007669"/>
    <property type="project" value="UniProtKB-KW"/>
</dbReference>
<gene>
    <name evidence="9 11" type="primary">cysN</name>
    <name evidence="11" type="ORF">PSU93_05030</name>
</gene>
<organism evidence="11 12">
    <name type="scientific">Candidatus Methylobacter titanis</name>
    <dbReference type="NCBI Taxonomy" id="3053457"/>
    <lineage>
        <taxon>Bacteria</taxon>
        <taxon>Pseudomonadati</taxon>
        <taxon>Pseudomonadota</taxon>
        <taxon>Gammaproteobacteria</taxon>
        <taxon>Methylococcales</taxon>
        <taxon>Methylococcaceae</taxon>
        <taxon>Methylobacter</taxon>
    </lineage>
</organism>
<keyword evidence="4 9" id="KW-0547">Nucleotide-binding</keyword>
<dbReference type="Gene3D" id="3.40.50.300">
    <property type="entry name" value="P-loop containing nucleotide triphosphate hydrolases"/>
    <property type="match status" value="1"/>
</dbReference>
<dbReference type="GO" id="GO:0004781">
    <property type="term" value="F:sulfate adenylyltransferase (ATP) activity"/>
    <property type="evidence" value="ECO:0007669"/>
    <property type="project" value="UniProtKB-UniRule"/>
</dbReference>
<dbReference type="InterPro" id="IPR031157">
    <property type="entry name" value="G_TR_CS"/>
</dbReference>
<protein>
    <recommendedName>
        <fullName evidence="9">Sulfate adenylyltransferase subunit 1</fullName>
        <ecNumber evidence="9">2.7.7.4</ecNumber>
    </recommendedName>
    <alternativeName>
        <fullName evidence="9">ATP-sulfurylase large subunit</fullName>
    </alternativeName>
    <alternativeName>
        <fullName evidence="9">Sulfate adenylate transferase</fullName>
        <shortName evidence="9">SAT</shortName>
    </alternativeName>
</protein>
<dbReference type="NCBIfam" id="TIGR00231">
    <property type="entry name" value="small_GTP"/>
    <property type="match status" value="1"/>
</dbReference>
<dbReference type="Proteomes" id="UP001160519">
    <property type="component" value="Unassembled WGS sequence"/>
</dbReference>
<comment type="subunit">
    <text evidence="8">Heterodimer composed of CysD, the smaller subunit, and CysNC.</text>
</comment>
<dbReference type="InterPro" id="IPR009001">
    <property type="entry name" value="Transl_elong_EF1A/Init_IF2_C"/>
</dbReference>
<dbReference type="InterPro" id="IPR041757">
    <property type="entry name" value="CysN_GTP-bd"/>
</dbReference>
<dbReference type="EMBL" id="JAQSDF010000009">
    <property type="protein sequence ID" value="MDI1230497.1"/>
    <property type="molecule type" value="Genomic_DNA"/>
</dbReference>
<dbReference type="Gene3D" id="2.40.30.10">
    <property type="entry name" value="Translation factors"/>
    <property type="match status" value="2"/>
</dbReference>
<dbReference type="NCBIfam" id="NF004035">
    <property type="entry name" value="PRK05506.1"/>
    <property type="match status" value="1"/>
</dbReference>
<dbReference type="HAMAP" id="MF_00062">
    <property type="entry name" value="Sulf_adenylyltr_sub1"/>
    <property type="match status" value="1"/>
</dbReference>
<dbReference type="AlphaFoldDB" id="A0AA43TKW7"/>
<dbReference type="SUPFAM" id="SSF52540">
    <property type="entry name" value="P-loop containing nucleoside triphosphate hydrolases"/>
    <property type="match status" value="1"/>
</dbReference>
<accession>A0AA43TKW7</accession>
<dbReference type="GO" id="GO:0070814">
    <property type="term" value="P:hydrogen sulfide biosynthetic process"/>
    <property type="evidence" value="ECO:0007669"/>
    <property type="project" value="UniProtKB-UniRule"/>
</dbReference>
<dbReference type="InterPro" id="IPR027417">
    <property type="entry name" value="P-loop_NTPase"/>
</dbReference>
<dbReference type="CDD" id="cd03695">
    <property type="entry name" value="CysN_NodQ_II"/>
    <property type="match status" value="1"/>
</dbReference>
<dbReference type="InterPro" id="IPR050100">
    <property type="entry name" value="TRAFAC_GTPase_members"/>
</dbReference>
<dbReference type="GO" id="GO:0000103">
    <property type="term" value="P:sulfate assimilation"/>
    <property type="evidence" value="ECO:0007669"/>
    <property type="project" value="UniProtKB-UniRule"/>
</dbReference>
<comment type="catalytic activity">
    <reaction evidence="9">
        <text>sulfate + ATP + H(+) = adenosine 5'-phosphosulfate + diphosphate</text>
        <dbReference type="Rhea" id="RHEA:18133"/>
        <dbReference type="ChEBI" id="CHEBI:15378"/>
        <dbReference type="ChEBI" id="CHEBI:16189"/>
        <dbReference type="ChEBI" id="CHEBI:30616"/>
        <dbReference type="ChEBI" id="CHEBI:33019"/>
        <dbReference type="ChEBI" id="CHEBI:58243"/>
        <dbReference type="EC" id="2.7.7.4"/>
    </reaction>
</comment>
<dbReference type="FunFam" id="3.40.50.300:FF:000119">
    <property type="entry name" value="Sulfate adenylyltransferase subunit 1"/>
    <property type="match status" value="1"/>
</dbReference>
<evidence type="ECO:0000256" key="2">
    <source>
        <dbReference type="ARBA" id="ARBA00022679"/>
    </source>
</evidence>
<dbReference type="NCBIfam" id="NF003478">
    <property type="entry name" value="PRK05124.1"/>
    <property type="match status" value="1"/>
</dbReference>
<dbReference type="SUPFAM" id="SSF50465">
    <property type="entry name" value="EF-Tu/eEF-1alpha/eIF2-gamma C-terminal domain"/>
    <property type="match status" value="1"/>
</dbReference>
<evidence type="ECO:0000256" key="8">
    <source>
        <dbReference type="ARBA" id="ARBA00062688"/>
    </source>
</evidence>
<evidence type="ECO:0000256" key="4">
    <source>
        <dbReference type="ARBA" id="ARBA00022741"/>
    </source>
</evidence>
<evidence type="ECO:0000259" key="10">
    <source>
        <dbReference type="PROSITE" id="PS51722"/>
    </source>
</evidence>
<dbReference type="InterPro" id="IPR011779">
    <property type="entry name" value="SO4_adenylTrfase_lsu"/>
</dbReference>
<dbReference type="FunFam" id="2.40.30.10:FF:000027">
    <property type="entry name" value="Sulfate adenylyltransferase subunit 1"/>
    <property type="match status" value="1"/>
</dbReference>
<dbReference type="GO" id="GO:0005525">
    <property type="term" value="F:GTP binding"/>
    <property type="evidence" value="ECO:0007669"/>
    <property type="project" value="UniProtKB-UniRule"/>
</dbReference>
<comment type="similarity">
    <text evidence="9">Belongs to the TRAFAC class translation factor GTPase superfamily. Classic translation factor GTPase family. CysN/NodQ subfamily.</text>
</comment>
<dbReference type="NCBIfam" id="TIGR02034">
    <property type="entry name" value="CysN"/>
    <property type="match status" value="1"/>
</dbReference>
<feature type="domain" description="Tr-type G" evidence="10">
    <location>
        <begin position="22"/>
        <end position="253"/>
    </location>
</feature>
<evidence type="ECO:0000256" key="7">
    <source>
        <dbReference type="ARBA" id="ARBA00055271"/>
    </source>
</evidence>
<dbReference type="PROSITE" id="PS51722">
    <property type="entry name" value="G_TR_2"/>
    <property type="match status" value="1"/>
</dbReference>
<dbReference type="InterPro" id="IPR044139">
    <property type="entry name" value="CysN_NoDQ_III"/>
</dbReference>
<dbReference type="EC" id="2.7.7.4" evidence="9"/>
<dbReference type="InterPro" id="IPR005225">
    <property type="entry name" value="Small_GTP-bd"/>
</dbReference>
<dbReference type="PRINTS" id="PR00315">
    <property type="entry name" value="ELONGATNFCT"/>
</dbReference>
<comment type="function">
    <text evidence="7 9">With CysD forms the ATP sulfurylase (ATPS) that catalyzes the adenylation of sulfate producing adenosine 5'-phosphosulfate (APS) and diphosphate, the first enzymatic step in sulfur assimilation pathway. APS synthesis involves the formation of a high-energy phosphoric-sulfuric acid anhydride bond driven by GTP hydrolysis by CysN coupled to ATP hydrolysis by CysD.</text>
</comment>
<reference evidence="11" key="1">
    <citation type="submission" date="2023-01" db="EMBL/GenBank/DDBJ databases">
        <title>Biogeochemical cycle of methane in antarctic sediments.</title>
        <authorList>
            <person name="Roldan D.M."/>
            <person name="Menes R.J."/>
        </authorList>
    </citation>
    <scope>NUCLEOTIDE SEQUENCE [LARGE SCALE GENOMIC DNA]</scope>
    <source>
        <strain evidence="11">K-2018 MAG008</strain>
    </source>
</reference>
<feature type="binding site" evidence="9">
    <location>
        <begin position="166"/>
        <end position="169"/>
    </location>
    <ligand>
        <name>GTP</name>
        <dbReference type="ChEBI" id="CHEBI:37565"/>
    </ligand>
</feature>
<feature type="binding site" evidence="9">
    <location>
        <begin position="31"/>
        <end position="38"/>
    </location>
    <ligand>
        <name>GTP</name>
        <dbReference type="ChEBI" id="CHEBI:37565"/>
    </ligand>
</feature>
<dbReference type="PANTHER" id="PTHR23115">
    <property type="entry name" value="TRANSLATION FACTOR"/>
    <property type="match status" value="1"/>
</dbReference>
<dbReference type="CDD" id="cd04166">
    <property type="entry name" value="CysN_ATPS"/>
    <property type="match status" value="1"/>
</dbReference>
<evidence type="ECO:0000256" key="1">
    <source>
        <dbReference type="ARBA" id="ARBA00005048"/>
    </source>
</evidence>
<comment type="pathway">
    <text evidence="1 9">Sulfur metabolism; hydrogen sulfide biosynthesis; sulfite from sulfate: step 1/3.</text>
</comment>
<evidence type="ECO:0000313" key="11">
    <source>
        <dbReference type="EMBL" id="MDI1230497.1"/>
    </source>
</evidence>
<dbReference type="Pfam" id="PF22594">
    <property type="entry name" value="GTP-eEF1A_C"/>
    <property type="match status" value="1"/>
</dbReference>
<keyword evidence="5 9" id="KW-0067">ATP-binding</keyword>
<dbReference type="CDD" id="cd04095">
    <property type="entry name" value="CysN_NoDQ_III"/>
    <property type="match status" value="1"/>
</dbReference>
<dbReference type="Pfam" id="PF00009">
    <property type="entry name" value="GTP_EFTU"/>
    <property type="match status" value="1"/>
</dbReference>
<keyword evidence="3 9" id="KW-0548">Nucleotidyltransferase</keyword>
<proteinExistence type="inferred from homology"/>
<evidence type="ECO:0000256" key="6">
    <source>
        <dbReference type="ARBA" id="ARBA00023134"/>
    </source>
</evidence>
<dbReference type="InterPro" id="IPR000795">
    <property type="entry name" value="T_Tr_GTP-bd_dom"/>
</dbReference>
<comment type="caution">
    <text evidence="11">The sequence shown here is derived from an EMBL/GenBank/DDBJ whole genome shotgun (WGS) entry which is preliminary data.</text>
</comment>
<evidence type="ECO:0000256" key="3">
    <source>
        <dbReference type="ARBA" id="ARBA00022695"/>
    </source>
</evidence>
<dbReference type="InterPro" id="IPR009000">
    <property type="entry name" value="Transl_B-barrel_sf"/>
</dbReference>
<dbReference type="InterPro" id="IPR044138">
    <property type="entry name" value="CysN_II"/>
</dbReference>
<dbReference type="PROSITE" id="PS00301">
    <property type="entry name" value="G_TR_1"/>
    <property type="match status" value="1"/>
</dbReference>
<evidence type="ECO:0000256" key="5">
    <source>
        <dbReference type="ARBA" id="ARBA00022840"/>
    </source>
</evidence>
<keyword evidence="12" id="KW-1185">Reference proteome</keyword>
<evidence type="ECO:0000256" key="9">
    <source>
        <dbReference type="HAMAP-Rule" id="MF_00062"/>
    </source>
</evidence>